<feature type="signal peptide" evidence="1">
    <location>
        <begin position="1"/>
        <end position="19"/>
    </location>
</feature>
<gene>
    <name evidence="2" type="ORF">EJ08DRAFT_477474</name>
</gene>
<evidence type="ECO:0000256" key="1">
    <source>
        <dbReference type="SAM" id="SignalP"/>
    </source>
</evidence>
<accession>A0A9P4NIL9</accession>
<protein>
    <submittedName>
        <fullName evidence="2">Uncharacterized protein</fullName>
    </submittedName>
</protein>
<proteinExistence type="predicted"/>
<reference evidence="2" key="1">
    <citation type="journal article" date="2020" name="Stud. Mycol.">
        <title>101 Dothideomycetes genomes: a test case for predicting lifestyles and emergence of pathogens.</title>
        <authorList>
            <person name="Haridas S."/>
            <person name="Albert R."/>
            <person name="Binder M."/>
            <person name="Bloem J."/>
            <person name="Labutti K."/>
            <person name="Salamov A."/>
            <person name="Andreopoulos B."/>
            <person name="Baker S."/>
            <person name="Barry K."/>
            <person name="Bills G."/>
            <person name="Bluhm B."/>
            <person name="Cannon C."/>
            <person name="Castanera R."/>
            <person name="Culley D."/>
            <person name="Daum C."/>
            <person name="Ezra D."/>
            <person name="Gonzalez J."/>
            <person name="Henrissat B."/>
            <person name="Kuo A."/>
            <person name="Liang C."/>
            <person name="Lipzen A."/>
            <person name="Lutzoni F."/>
            <person name="Magnuson J."/>
            <person name="Mondo S."/>
            <person name="Nolan M."/>
            <person name="Ohm R."/>
            <person name="Pangilinan J."/>
            <person name="Park H.-J."/>
            <person name="Ramirez L."/>
            <person name="Alfaro M."/>
            <person name="Sun H."/>
            <person name="Tritt A."/>
            <person name="Yoshinaga Y."/>
            <person name="Zwiers L.-H."/>
            <person name="Turgeon B."/>
            <person name="Goodwin S."/>
            <person name="Spatafora J."/>
            <person name="Crous P."/>
            <person name="Grigoriev I."/>
        </authorList>
    </citation>
    <scope>NUCLEOTIDE SEQUENCE</scope>
    <source>
        <strain evidence="2">CBS 130266</strain>
    </source>
</reference>
<dbReference type="EMBL" id="MU007089">
    <property type="protein sequence ID" value="KAF2422621.1"/>
    <property type="molecule type" value="Genomic_DNA"/>
</dbReference>
<evidence type="ECO:0000313" key="3">
    <source>
        <dbReference type="Proteomes" id="UP000800235"/>
    </source>
</evidence>
<feature type="chain" id="PRO_5040465462" evidence="1">
    <location>
        <begin position="20"/>
        <end position="137"/>
    </location>
</feature>
<comment type="caution">
    <text evidence="2">The sequence shown here is derived from an EMBL/GenBank/DDBJ whole genome shotgun (WGS) entry which is preliminary data.</text>
</comment>
<name>A0A9P4NIL9_9PEZI</name>
<dbReference type="Proteomes" id="UP000800235">
    <property type="component" value="Unassembled WGS sequence"/>
</dbReference>
<dbReference type="AlphaFoldDB" id="A0A9P4NIL9"/>
<keyword evidence="3" id="KW-1185">Reference proteome</keyword>
<keyword evidence="1" id="KW-0732">Signal</keyword>
<evidence type="ECO:0000313" key="2">
    <source>
        <dbReference type="EMBL" id="KAF2422621.1"/>
    </source>
</evidence>
<organism evidence="2 3">
    <name type="scientific">Tothia fuscella</name>
    <dbReference type="NCBI Taxonomy" id="1048955"/>
    <lineage>
        <taxon>Eukaryota</taxon>
        <taxon>Fungi</taxon>
        <taxon>Dikarya</taxon>
        <taxon>Ascomycota</taxon>
        <taxon>Pezizomycotina</taxon>
        <taxon>Dothideomycetes</taxon>
        <taxon>Pleosporomycetidae</taxon>
        <taxon>Venturiales</taxon>
        <taxon>Cylindrosympodiaceae</taxon>
        <taxon>Tothia</taxon>
    </lineage>
</organism>
<sequence>MYTIKHILIRGLLCLAVTAFPVPELINDNKDVQIKRLCRDIEYTNCVTSQAFRGGECARLVDIAPDKSQWKGAMGLSSYCLSGGTARCILHGNDRCTDGGMDYYNTTTGKPLTYMSFQNNRGEDNWTRAVRCFPGRA</sequence>